<evidence type="ECO:0000256" key="3">
    <source>
        <dbReference type="ARBA" id="ARBA00023163"/>
    </source>
</evidence>
<dbReference type="InterPro" id="IPR001647">
    <property type="entry name" value="HTH_TetR"/>
</dbReference>
<dbReference type="PANTHER" id="PTHR30055">
    <property type="entry name" value="HTH-TYPE TRANSCRIPTIONAL REGULATOR RUTR"/>
    <property type="match status" value="1"/>
</dbReference>
<dbReference type="Gene3D" id="1.10.357.10">
    <property type="entry name" value="Tetracycline Repressor, domain 2"/>
    <property type="match status" value="1"/>
</dbReference>
<dbReference type="InterPro" id="IPR009057">
    <property type="entry name" value="Homeodomain-like_sf"/>
</dbReference>
<dbReference type="AlphaFoldDB" id="A0A1I9YSW7"/>
<dbReference type="GO" id="GO:0000976">
    <property type="term" value="F:transcription cis-regulatory region binding"/>
    <property type="evidence" value="ECO:0007669"/>
    <property type="project" value="TreeGrafter"/>
</dbReference>
<dbReference type="GO" id="GO:0003700">
    <property type="term" value="F:DNA-binding transcription factor activity"/>
    <property type="evidence" value="ECO:0007669"/>
    <property type="project" value="TreeGrafter"/>
</dbReference>
<dbReference type="InterPro" id="IPR050109">
    <property type="entry name" value="HTH-type_TetR-like_transc_reg"/>
</dbReference>
<evidence type="ECO:0000256" key="1">
    <source>
        <dbReference type="ARBA" id="ARBA00023015"/>
    </source>
</evidence>
<evidence type="ECO:0000313" key="7">
    <source>
        <dbReference type="Proteomes" id="UP000179860"/>
    </source>
</evidence>
<keyword evidence="3" id="KW-0804">Transcription</keyword>
<feature type="DNA-binding region" description="H-T-H motif" evidence="4">
    <location>
        <begin position="39"/>
        <end position="58"/>
    </location>
</feature>
<dbReference type="SUPFAM" id="SSF46689">
    <property type="entry name" value="Homeodomain-like"/>
    <property type="match status" value="1"/>
</dbReference>
<dbReference type="RefSeq" id="WP_034478260.1">
    <property type="nucleotide sequence ID" value="NZ_CP017562.2"/>
</dbReference>
<dbReference type="FunFam" id="1.10.10.60:FF:000141">
    <property type="entry name" value="TetR family transcriptional regulator"/>
    <property type="match status" value="1"/>
</dbReference>
<dbReference type="PRINTS" id="PR00455">
    <property type="entry name" value="HTHTETR"/>
</dbReference>
<protein>
    <submittedName>
        <fullName evidence="6">TetR/AcrR family transcriptional regulator</fullName>
    </submittedName>
</protein>
<dbReference type="KEGG" id="pspw:BJG93_25025"/>
<evidence type="ECO:0000256" key="4">
    <source>
        <dbReference type="PROSITE-ProRule" id="PRU00335"/>
    </source>
</evidence>
<evidence type="ECO:0000256" key="2">
    <source>
        <dbReference type="ARBA" id="ARBA00023125"/>
    </source>
</evidence>
<evidence type="ECO:0000259" key="5">
    <source>
        <dbReference type="PROSITE" id="PS50977"/>
    </source>
</evidence>
<dbReference type="Pfam" id="PF14246">
    <property type="entry name" value="TetR_C_7"/>
    <property type="match status" value="1"/>
</dbReference>
<dbReference type="InterPro" id="IPR039536">
    <property type="entry name" value="TetR_C_Proteobacteria"/>
</dbReference>
<proteinExistence type="predicted"/>
<dbReference type="PANTHER" id="PTHR30055:SF146">
    <property type="entry name" value="HTH-TYPE TRANSCRIPTIONAL DUAL REGULATOR CECR"/>
    <property type="match status" value="1"/>
</dbReference>
<keyword evidence="1" id="KW-0805">Transcription regulation</keyword>
<dbReference type="Pfam" id="PF00440">
    <property type="entry name" value="TetR_N"/>
    <property type="match status" value="1"/>
</dbReference>
<accession>A0A1I9YSW7</accession>
<dbReference type="PROSITE" id="PS50977">
    <property type="entry name" value="HTH_TETR_2"/>
    <property type="match status" value="1"/>
</dbReference>
<reference evidence="6" key="2">
    <citation type="submission" date="2021-06" db="EMBL/GenBank/DDBJ databases">
        <authorList>
            <person name="Rogers T.H."/>
            <person name="Ramsay J.P."/>
            <person name="Wang P."/>
            <person name="Terpolilli J."/>
        </authorList>
    </citation>
    <scope>NUCLEOTIDE SEQUENCE</scope>
    <source>
        <strain evidence="6">WSM5005</strain>
    </source>
</reference>
<evidence type="ECO:0000313" key="6">
    <source>
        <dbReference type="EMBL" id="APA89307.2"/>
    </source>
</evidence>
<keyword evidence="2 4" id="KW-0238">DNA-binding</keyword>
<feature type="domain" description="HTH tetR-type" evidence="5">
    <location>
        <begin position="16"/>
        <end position="76"/>
    </location>
</feature>
<sequence length="217" mass="23685">MQKISSERRPGRPKDAAKHTSIVQAATRLFVVQRYDTVTMEAVAAEAGVSKMTVYSHFSDKEALFEAVVHDVSDQMLQGLPPAGSENLPLRERLSAIGAAFLKIIVNVYVAGMAHTLPTVLRDDLPLRTRFYDAGPGRTVAVLAGIISEAAARNELIVDSPELAAQDLLSLWAGDLQTRMAFGVVKPATDREIKKRARRGTDVFLRAFAKTGKREPS</sequence>
<keyword evidence="7" id="KW-1185">Reference proteome</keyword>
<dbReference type="EMBL" id="CP017562">
    <property type="protein sequence ID" value="APA89307.2"/>
    <property type="molecule type" value="Genomic_DNA"/>
</dbReference>
<dbReference type="Proteomes" id="UP000179860">
    <property type="component" value="Chromosome 2"/>
</dbReference>
<organism evidence="6 7">
    <name type="scientific">Paraburkholderia sprentiae WSM5005</name>
    <dbReference type="NCBI Taxonomy" id="754502"/>
    <lineage>
        <taxon>Bacteria</taxon>
        <taxon>Pseudomonadati</taxon>
        <taxon>Pseudomonadota</taxon>
        <taxon>Betaproteobacteria</taxon>
        <taxon>Burkholderiales</taxon>
        <taxon>Burkholderiaceae</taxon>
        <taxon>Paraburkholderia</taxon>
    </lineage>
</organism>
<name>A0A1I9YSW7_9BURK</name>
<dbReference type="OrthoDB" id="8595767at2"/>
<gene>
    <name evidence="6" type="ORF">BJG93_25025</name>
</gene>
<reference evidence="6" key="1">
    <citation type="submission" date="2016-09" db="EMBL/GenBank/DDBJ databases">
        <title>The Complete Genome of Burkholderia sprentiae wsm5005.</title>
        <authorList>
            <person name="De Meyer S."/>
            <person name="Wang P."/>
            <person name="Terpolilli J."/>
        </authorList>
    </citation>
    <scope>NUCLEOTIDE SEQUENCE [LARGE SCALE GENOMIC DNA]</scope>
    <source>
        <strain evidence="6">WSM5005</strain>
    </source>
</reference>